<keyword evidence="2 5" id="KW-0963">Cytoplasm</keyword>
<gene>
    <name evidence="9" type="ORF">DLAC_06094</name>
</gene>
<comment type="similarity">
    <text evidence="1 5">Belongs to the TUBGCP family.</text>
</comment>
<keyword evidence="10" id="KW-1185">Reference proteome</keyword>
<feature type="compositionally biased region" description="Polar residues" evidence="6">
    <location>
        <begin position="976"/>
        <end position="985"/>
    </location>
</feature>
<dbReference type="FunCoup" id="A0A151ZHF0">
    <property type="interactions" value="474"/>
</dbReference>
<feature type="compositionally biased region" description="Low complexity" evidence="6">
    <location>
        <begin position="127"/>
        <end position="173"/>
    </location>
</feature>
<dbReference type="GO" id="GO:0051011">
    <property type="term" value="F:microtubule minus-end binding"/>
    <property type="evidence" value="ECO:0007669"/>
    <property type="project" value="TreeGrafter"/>
</dbReference>
<proteinExistence type="inferred from homology"/>
<feature type="compositionally biased region" description="Acidic residues" evidence="6">
    <location>
        <begin position="181"/>
        <end position="193"/>
    </location>
</feature>
<evidence type="ECO:0000256" key="1">
    <source>
        <dbReference type="ARBA" id="ARBA00010337"/>
    </source>
</evidence>
<dbReference type="GO" id="GO:0000278">
    <property type="term" value="P:mitotic cell cycle"/>
    <property type="evidence" value="ECO:0007669"/>
    <property type="project" value="TreeGrafter"/>
</dbReference>
<evidence type="ECO:0000259" key="7">
    <source>
        <dbReference type="Pfam" id="PF04130"/>
    </source>
</evidence>
<dbReference type="GO" id="GO:0031122">
    <property type="term" value="P:cytoplasmic microtubule organization"/>
    <property type="evidence" value="ECO:0007669"/>
    <property type="project" value="TreeGrafter"/>
</dbReference>
<dbReference type="InterPro" id="IPR007259">
    <property type="entry name" value="GCP"/>
</dbReference>
<dbReference type="GO" id="GO:0000930">
    <property type="term" value="C:gamma-tubulin complex"/>
    <property type="evidence" value="ECO:0007669"/>
    <property type="project" value="TreeGrafter"/>
</dbReference>
<keyword evidence="3 5" id="KW-0493">Microtubule</keyword>
<evidence type="ECO:0000256" key="5">
    <source>
        <dbReference type="RuleBase" id="RU363050"/>
    </source>
</evidence>
<dbReference type="GO" id="GO:0043015">
    <property type="term" value="F:gamma-tubulin binding"/>
    <property type="evidence" value="ECO:0007669"/>
    <property type="project" value="InterPro"/>
</dbReference>
<feature type="compositionally biased region" description="Low complexity" evidence="6">
    <location>
        <begin position="986"/>
        <end position="1036"/>
    </location>
</feature>
<feature type="compositionally biased region" description="Polar residues" evidence="6">
    <location>
        <begin position="1"/>
        <end position="13"/>
    </location>
</feature>
<feature type="region of interest" description="Disordered" evidence="6">
    <location>
        <begin position="976"/>
        <end position="1039"/>
    </location>
</feature>
<organism evidence="9 10">
    <name type="scientific">Tieghemostelium lacteum</name>
    <name type="common">Slime mold</name>
    <name type="synonym">Dictyostelium lacteum</name>
    <dbReference type="NCBI Taxonomy" id="361077"/>
    <lineage>
        <taxon>Eukaryota</taxon>
        <taxon>Amoebozoa</taxon>
        <taxon>Evosea</taxon>
        <taxon>Eumycetozoa</taxon>
        <taxon>Dictyostelia</taxon>
        <taxon>Dictyosteliales</taxon>
        <taxon>Raperosteliaceae</taxon>
        <taxon>Tieghemostelium</taxon>
    </lineage>
</organism>
<dbReference type="Proteomes" id="UP000076078">
    <property type="component" value="Unassembled WGS sequence"/>
</dbReference>
<dbReference type="EMBL" id="LODT01000028">
    <property type="protein sequence ID" value="KYQ93408.1"/>
    <property type="molecule type" value="Genomic_DNA"/>
</dbReference>
<feature type="domain" description="Gamma tubulin complex component C-terminal" evidence="7">
    <location>
        <begin position="609"/>
        <end position="966"/>
    </location>
</feature>
<dbReference type="AlphaFoldDB" id="A0A151ZHF0"/>
<protein>
    <recommendedName>
        <fullName evidence="5">Spindle pole body component</fullName>
    </recommendedName>
</protein>
<dbReference type="STRING" id="361077.A0A151ZHF0"/>
<dbReference type="GO" id="GO:0051321">
    <property type="term" value="P:meiotic cell cycle"/>
    <property type="evidence" value="ECO:0007669"/>
    <property type="project" value="TreeGrafter"/>
</dbReference>
<name>A0A151ZHF0_TIELA</name>
<dbReference type="InterPro" id="IPR041470">
    <property type="entry name" value="GCP_N"/>
</dbReference>
<feature type="region of interest" description="Disordered" evidence="6">
    <location>
        <begin position="312"/>
        <end position="340"/>
    </location>
</feature>
<feature type="region of interest" description="Disordered" evidence="6">
    <location>
        <begin position="1"/>
        <end position="202"/>
    </location>
</feature>
<dbReference type="GO" id="GO:0051225">
    <property type="term" value="P:spindle assembly"/>
    <property type="evidence" value="ECO:0007669"/>
    <property type="project" value="TreeGrafter"/>
</dbReference>
<accession>A0A151ZHF0</accession>
<dbReference type="OMA" id="FSHFMEI"/>
<dbReference type="GO" id="GO:0005874">
    <property type="term" value="C:microtubule"/>
    <property type="evidence" value="ECO:0007669"/>
    <property type="project" value="UniProtKB-KW"/>
</dbReference>
<evidence type="ECO:0000256" key="3">
    <source>
        <dbReference type="ARBA" id="ARBA00022701"/>
    </source>
</evidence>
<reference evidence="9 10" key="1">
    <citation type="submission" date="2015-12" db="EMBL/GenBank/DDBJ databases">
        <title>Dictyostelia acquired genes for synthesis and detection of signals that induce cell-type specialization by lateral gene transfer from prokaryotes.</title>
        <authorList>
            <person name="Gloeckner G."/>
            <person name="Schaap P."/>
        </authorList>
    </citation>
    <scope>NUCLEOTIDE SEQUENCE [LARGE SCALE GENOMIC DNA]</scope>
    <source>
        <strain evidence="9 10">TK</strain>
    </source>
</reference>
<keyword evidence="4 5" id="KW-0206">Cytoskeleton</keyword>
<dbReference type="PANTHER" id="PTHR19302">
    <property type="entry name" value="GAMMA TUBULIN COMPLEX PROTEIN"/>
    <property type="match status" value="1"/>
</dbReference>
<dbReference type="OrthoDB" id="2192946at2759"/>
<evidence type="ECO:0000259" key="8">
    <source>
        <dbReference type="Pfam" id="PF17681"/>
    </source>
</evidence>
<dbReference type="InParanoid" id="A0A151ZHF0"/>
<sequence>MSNKTSTTVSGQDPNGRKLYTMNGVYQQQQRELNSGRVNAPQQAPPYPNGAMNGGANTLLNGRSAPQSKPQPQMVKQSSLNTFPPSRQPQTNIQPPQPTRPQTQIINQIPPQPIQQQPQQPQPQQPNRPQTQTQQNTVKQNTTTSSTSNQQQQKTATTTTTTTTTTNSKQSTKVKSKRDDDDSDSDSEKEDDNFNLSPRTLRKLRDIQNKHKPYLQGRTFPVNVKASLPKFPEWSKERAFLNNGFLANISNLYHQDNLPAKHETTLPQSLTKLQHQQPQNIEYILMEDILSVMIGIEGEFIHCIDTGLLNDQEDDDDDDDNNNNNKPTIKTQQPKDPKSNMIKFEIDPSIEMSLRDLIQRILPIGSYYSFINNFIDFRMNYEWGLICHALCSSCTNIMKDYLVLISQLENQLKSGKLTLQRMWFYLQPTLKTFELLYLLSNEIIEQGLFGSRILNLLFKYLFNFGSDANSKELFLYLIKNCSIPLLDMINQWVFKGIIQDPYYEFMIREDKEQQIDNMNRDFNDVYWEQRYLLRSDQIPKFFDQVAKKVLTTGKYLNVMREVLGPNVKFQEFPPIEFSLHEKDYLERIEEAYEYASSILLSLLMNEKQLLSRLKSIKHYFLLCKGDFVTHFMDITDDELKKNLSDINRVKMNSLLQLALRTTSLSEDTYKDDLECEFIPYKLGDQLMKIINISQATSTMNSTTTTTTSNNSNNNTFKLNSNETIQVIQNDTIQSTLTSSPVTDSMDTNVIGFESLAFNYKVGWPLSLIINRKSLVKYQIIFRHLFLCKHVERLLSDTWRQHQENRRLYANRPGLVTLLSYSHLLRHRMIHFLQNLQYYMMLEVLEPNWAKMKTRIEQSKTVDDVVKLHNEFLETCLTECMLTDNRLVSILMKFMSLCIIFSNFTNQMVRTDSELPLDKSKSIIEKFELKFHTILKLLLDTLKSFSTVESNRHMIHLIYRLDYNNYYSNYFEQNPNMASITSSKNPQNQQRQQRQQRQSIYINSNDSISSSGSSSIPVSISSSSSSSSTSSSSTSSSTLEMLRQKMNQTQPTIPPSINKNNNNINIDNNVTLNGNGPIMQGTKSILEFSKRLQNIKDKNKE</sequence>
<dbReference type="PANTHER" id="PTHR19302:SF13">
    <property type="entry name" value="GAMMA-TUBULIN COMPLEX COMPONENT 2"/>
    <property type="match status" value="1"/>
</dbReference>
<feature type="domain" description="Gamma tubulin complex component protein N-terminal" evidence="8">
    <location>
        <begin position="287"/>
        <end position="606"/>
    </location>
</feature>
<dbReference type="Pfam" id="PF04130">
    <property type="entry name" value="GCP_C_terminal"/>
    <property type="match status" value="1"/>
</dbReference>
<evidence type="ECO:0000256" key="2">
    <source>
        <dbReference type="ARBA" id="ARBA00022490"/>
    </source>
</evidence>
<evidence type="ECO:0000313" key="9">
    <source>
        <dbReference type="EMBL" id="KYQ93408.1"/>
    </source>
</evidence>
<dbReference type="InterPro" id="IPR042241">
    <property type="entry name" value="GCP_C_sf"/>
</dbReference>
<evidence type="ECO:0000313" key="10">
    <source>
        <dbReference type="Proteomes" id="UP000076078"/>
    </source>
</evidence>
<feature type="compositionally biased region" description="Polar residues" evidence="6">
    <location>
        <begin position="24"/>
        <end position="42"/>
    </location>
</feature>
<evidence type="ECO:0000256" key="6">
    <source>
        <dbReference type="SAM" id="MobiDB-lite"/>
    </source>
</evidence>
<dbReference type="InterPro" id="IPR040457">
    <property type="entry name" value="GCP_C"/>
</dbReference>
<dbReference type="GO" id="GO:0000922">
    <property type="term" value="C:spindle pole"/>
    <property type="evidence" value="ECO:0007669"/>
    <property type="project" value="InterPro"/>
</dbReference>
<dbReference type="GO" id="GO:0007020">
    <property type="term" value="P:microtubule nucleation"/>
    <property type="evidence" value="ECO:0007669"/>
    <property type="project" value="InterPro"/>
</dbReference>
<feature type="compositionally biased region" description="Acidic residues" evidence="6">
    <location>
        <begin position="312"/>
        <end position="321"/>
    </location>
</feature>
<feature type="compositionally biased region" description="Low complexity" evidence="6">
    <location>
        <begin position="88"/>
        <end position="119"/>
    </location>
</feature>
<dbReference type="Pfam" id="PF17681">
    <property type="entry name" value="GCP_N_terminal"/>
    <property type="match status" value="1"/>
</dbReference>
<evidence type="ECO:0000256" key="4">
    <source>
        <dbReference type="ARBA" id="ARBA00023212"/>
    </source>
</evidence>
<feature type="compositionally biased region" description="Polar residues" evidence="6">
    <location>
        <begin position="55"/>
        <end position="85"/>
    </location>
</feature>
<comment type="caution">
    <text evidence="9">The sequence shown here is derived from an EMBL/GenBank/DDBJ whole genome shotgun (WGS) entry which is preliminary data.</text>
</comment>
<dbReference type="Gene3D" id="1.20.120.1900">
    <property type="entry name" value="Gamma-tubulin complex, C-terminal domain"/>
    <property type="match status" value="1"/>
</dbReference>
<comment type="subcellular location">
    <subcellularLocation>
        <location evidence="5">Cytoplasm</location>
        <location evidence="5">Cytoskeleton</location>
        <location evidence="5">Microtubule organizing center</location>
    </subcellularLocation>
</comment>